<accession>A0A3N5A155</accession>
<evidence type="ECO:0000256" key="1">
    <source>
        <dbReference type="SAM" id="MobiDB-lite"/>
    </source>
</evidence>
<evidence type="ECO:0000313" key="3">
    <source>
        <dbReference type="Proteomes" id="UP000280726"/>
    </source>
</evidence>
<feature type="region of interest" description="Disordered" evidence="1">
    <location>
        <begin position="1"/>
        <end position="81"/>
    </location>
</feature>
<name>A0A3N5A155_9MICO</name>
<dbReference type="Proteomes" id="UP000280726">
    <property type="component" value="Unassembled WGS sequence"/>
</dbReference>
<dbReference type="RefSeq" id="WP_123913526.1">
    <property type="nucleotide sequence ID" value="NZ_RKRA01000001.1"/>
</dbReference>
<dbReference type="EMBL" id="RKRA01000001">
    <property type="protein sequence ID" value="RPF25611.1"/>
    <property type="molecule type" value="Genomic_DNA"/>
</dbReference>
<evidence type="ECO:0000313" key="2">
    <source>
        <dbReference type="EMBL" id="RPF25611.1"/>
    </source>
</evidence>
<protein>
    <submittedName>
        <fullName evidence="2">Uncharacterized protein</fullName>
    </submittedName>
</protein>
<dbReference type="AlphaFoldDB" id="A0A3N5A155"/>
<keyword evidence="3" id="KW-1185">Reference proteome</keyword>
<gene>
    <name evidence="2" type="ORF">EDD32_0012</name>
</gene>
<reference evidence="2 3" key="1">
    <citation type="submission" date="2018-11" db="EMBL/GenBank/DDBJ databases">
        <title>Sequencing the genomes of 1000 actinobacteria strains.</title>
        <authorList>
            <person name="Klenk H.-P."/>
        </authorList>
    </citation>
    <scope>NUCLEOTIDE SEQUENCE [LARGE SCALE GENOMIC DNA]</scope>
    <source>
        <strain evidence="2 3">DSM 14418</strain>
    </source>
</reference>
<feature type="compositionally biased region" description="Basic and acidic residues" evidence="1">
    <location>
        <begin position="1"/>
        <end position="16"/>
    </location>
</feature>
<organism evidence="2 3">
    <name type="scientific">Georgenia muralis</name>
    <dbReference type="NCBI Taxonomy" id="154117"/>
    <lineage>
        <taxon>Bacteria</taxon>
        <taxon>Bacillati</taxon>
        <taxon>Actinomycetota</taxon>
        <taxon>Actinomycetes</taxon>
        <taxon>Micrococcales</taxon>
        <taxon>Bogoriellaceae</taxon>
        <taxon>Georgenia</taxon>
    </lineage>
</organism>
<proteinExistence type="predicted"/>
<sequence>MSEDERIAPPDEDSGRRAARPTTSGPADRTYGAADADRSDELAPSPAVHGEEGGGDPAAGAEADTAVGDDEDRERPRGFTP</sequence>
<comment type="caution">
    <text evidence="2">The sequence shown here is derived from an EMBL/GenBank/DDBJ whole genome shotgun (WGS) entry which is preliminary data.</text>
</comment>